<organism evidence="1 2">
    <name type="scientific">Polarella glacialis</name>
    <name type="common">Dinoflagellate</name>
    <dbReference type="NCBI Taxonomy" id="89957"/>
    <lineage>
        <taxon>Eukaryota</taxon>
        <taxon>Sar</taxon>
        <taxon>Alveolata</taxon>
        <taxon>Dinophyceae</taxon>
        <taxon>Suessiales</taxon>
        <taxon>Suessiaceae</taxon>
        <taxon>Polarella</taxon>
    </lineage>
</organism>
<keyword evidence="2" id="KW-1185">Reference proteome</keyword>
<accession>A0A813FKU1</accession>
<reference evidence="1" key="1">
    <citation type="submission" date="2021-02" db="EMBL/GenBank/DDBJ databases">
        <authorList>
            <person name="Dougan E. K."/>
            <person name="Rhodes N."/>
            <person name="Thang M."/>
            <person name="Chan C."/>
        </authorList>
    </citation>
    <scope>NUCLEOTIDE SEQUENCE</scope>
</reference>
<evidence type="ECO:0000313" key="2">
    <source>
        <dbReference type="Proteomes" id="UP000654075"/>
    </source>
</evidence>
<evidence type="ECO:0000313" key="1">
    <source>
        <dbReference type="EMBL" id="CAE8614787.1"/>
    </source>
</evidence>
<feature type="non-terminal residue" evidence="1">
    <location>
        <position position="105"/>
    </location>
</feature>
<proteinExistence type="predicted"/>
<dbReference type="EMBL" id="CAJNNV010025500">
    <property type="protein sequence ID" value="CAE8614787.1"/>
    <property type="molecule type" value="Genomic_DNA"/>
</dbReference>
<dbReference type="OrthoDB" id="425422at2759"/>
<dbReference type="Proteomes" id="UP000654075">
    <property type="component" value="Unassembled WGS sequence"/>
</dbReference>
<comment type="caution">
    <text evidence="1">The sequence shown here is derived from an EMBL/GenBank/DDBJ whole genome shotgun (WGS) entry which is preliminary data.</text>
</comment>
<name>A0A813FKU1_POLGL</name>
<sequence length="105" mass="11143">ELGPAELSAVAWSLASARHMGPPWSAALADALIRRSGSLPLRGLASLVWAWTVTEGCPQLMVDSALPAARSHLARLTRGGPSDASVRREVVDPLLQLAWAFSFAQ</sequence>
<gene>
    <name evidence="1" type="ORF">PGLA1383_LOCUS32506</name>
</gene>
<feature type="non-terminal residue" evidence="1">
    <location>
        <position position="1"/>
    </location>
</feature>
<protein>
    <submittedName>
        <fullName evidence="1">Uncharacterized protein</fullName>
    </submittedName>
</protein>
<dbReference type="AlphaFoldDB" id="A0A813FKU1"/>